<evidence type="ECO:0000313" key="1">
    <source>
        <dbReference type="EMBL" id="AZU97277.1"/>
    </source>
</evidence>
<dbReference type="EMBL" id="MK061412">
    <property type="protein sequence ID" value="AZU97277.1"/>
    <property type="molecule type" value="Genomic_DNA"/>
</dbReference>
<accession>A0A3Q9R503</accession>
<protein>
    <submittedName>
        <fullName evidence="1">Uncharacterized protein</fullName>
    </submittedName>
</protein>
<name>A0A3Q9R503_9CAUD</name>
<sequence length="72" mass="8370">MFIDDPSIFLKDAEDETYVGLDSYSGGYPYRATTLKEVHFFSTVEEAEEYANHWPGRFTIHRLTSMNSERIS</sequence>
<organism evidence="1 2">
    <name type="scientific">Streptomyces phage Gilson</name>
    <dbReference type="NCBI Taxonomy" id="2488789"/>
    <lineage>
        <taxon>Viruses</taxon>
        <taxon>Duplodnaviria</taxon>
        <taxon>Heunggongvirae</taxon>
        <taxon>Uroviricota</taxon>
        <taxon>Caudoviricetes</taxon>
        <taxon>Stanwilliamsviridae</taxon>
        <taxon>Loccivirinae</taxon>
        <taxon>Gilsonvirus</taxon>
        <taxon>Gilsonvirus gilson</taxon>
    </lineage>
</organism>
<reference evidence="1 2" key="1">
    <citation type="submission" date="2018-10" db="EMBL/GenBank/DDBJ databases">
        <authorList>
            <person name="Soria N.A."/>
            <person name="Batley M.G."/>
            <person name="Hanafy A."/>
            <person name="Singh N."/>
            <person name="Shaffer C.D."/>
            <person name="Weston-Hafer K.A."/>
            <person name="Russell D.A."/>
            <person name="Pope W.H."/>
            <person name="Jacobs-Sera D."/>
            <person name="Hendrix R.W."/>
            <person name="Hatfull G.F."/>
        </authorList>
    </citation>
    <scope>NUCLEOTIDE SEQUENCE [LARGE SCALE GENOMIC DNA]</scope>
</reference>
<gene>
    <name evidence="1" type="primary">232</name>
    <name evidence="1" type="ORF">SEA_GILSON_232</name>
</gene>
<proteinExistence type="predicted"/>
<keyword evidence="2" id="KW-1185">Reference proteome</keyword>
<dbReference type="GeneID" id="55612922"/>
<dbReference type="Proteomes" id="UP000284334">
    <property type="component" value="Segment"/>
</dbReference>
<dbReference type="KEGG" id="vg:55612922"/>
<evidence type="ECO:0000313" key="2">
    <source>
        <dbReference type="Proteomes" id="UP000284334"/>
    </source>
</evidence>
<dbReference type="RefSeq" id="YP_009842662.1">
    <property type="nucleotide sequence ID" value="NC_048742.1"/>
</dbReference>